<evidence type="ECO:0000256" key="2">
    <source>
        <dbReference type="PROSITE-ProRule" id="PRU00335"/>
    </source>
</evidence>
<gene>
    <name evidence="4" type="ORF">SAMN05444972_104274</name>
</gene>
<keyword evidence="1 2" id="KW-0238">DNA-binding</keyword>
<dbReference type="Pfam" id="PF00440">
    <property type="entry name" value="TetR_N"/>
    <property type="match status" value="1"/>
</dbReference>
<dbReference type="InterPro" id="IPR050109">
    <property type="entry name" value="HTH-type_TetR-like_transc_reg"/>
</dbReference>
<feature type="domain" description="HTH tetR-type" evidence="3">
    <location>
        <begin position="2"/>
        <end position="62"/>
    </location>
</feature>
<dbReference type="PANTHER" id="PTHR30055:SF226">
    <property type="entry name" value="HTH-TYPE TRANSCRIPTIONAL REGULATOR PKSA"/>
    <property type="match status" value="1"/>
</dbReference>
<dbReference type="PRINTS" id="PR00455">
    <property type="entry name" value="HTHTETR"/>
</dbReference>
<dbReference type="PANTHER" id="PTHR30055">
    <property type="entry name" value="HTH-TYPE TRANSCRIPTIONAL REGULATOR RUTR"/>
    <property type="match status" value="1"/>
</dbReference>
<dbReference type="AlphaFoldDB" id="A0A1I6R8W3"/>
<keyword evidence="5" id="KW-1185">Reference proteome</keyword>
<sequence>MSTKYEEILVVTYRLFAEVGIEKTSMSRIAKELGISKPAIYYYFPSKGALINTLFDFLMKEIQFQNFFNQEEYTPHNIRQKLIVDGHAMIKQQAADPHYEKVMSEYYALSAKETKFAIELKHVLHIYLEGFTRLLELAVAADLIDRKDVHLRAQFLTLIVDGLDKYTDKEYNVDPSEIWTFAVHSALKN</sequence>
<dbReference type="SUPFAM" id="SSF46689">
    <property type="entry name" value="Homeodomain-like"/>
    <property type="match status" value="1"/>
</dbReference>
<dbReference type="Proteomes" id="UP000198660">
    <property type="component" value="Unassembled WGS sequence"/>
</dbReference>
<dbReference type="InterPro" id="IPR001647">
    <property type="entry name" value="HTH_TetR"/>
</dbReference>
<dbReference type="Gene3D" id="1.10.357.10">
    <property type="entry name" value="Tetracycline Repressor, domain 2"/>
    <property type="match status" value="1"/>
</dbReference>
<dbReference type="OrthoDB" id="9814200at2"/>
<dbReference type="RefSeq" id="WP_091836088.1">
    <property type="nucleotide sequence ID" value="NZ_FPAA01000004.1"/>
</dbReference>
<dbReference type="GO" id="GO:0000976">
    <property type="term" value="F:transcription cis-regulatory region binding"/>
    <property type="evidence" value="ECO:0007669"/>
    <property type="project" value="TreeGrafter"/>
</dbReference>
<evidence type="ECO:0000313" key="4">
    <source>
        <dbReference type="EMBL" id="SFS61125.1"/>
    </source>
</evidence>
<evidence type="ECO:0000256" key="1">
    <source>
        <dbReference type="ARBA" id="ARBA00023125"/>
    </source>
</evidence>
<dbReference type="EMBL" id="FPAA01000004">
    <property type="protein sequence ID" value="SFS61125.1"/>
    <property type="molecule type" value="Genomic_DNA"/>
</dbReference>
<evidence type="ECO:0000259" key="3">
    <source>
        <dbReference type="PROSITE" id="PS50977"/>
    </source>
</evidence>
<reference evidence="5" key="1">
    <citation type="submission" date="2016-10" db="EMBL/GenBank/DDBJ databases">
        <authorList>
            <person name="Varghese N."/>
            <person name="Submissions S."/>
        </authorList>
    </citation>
    <scope>NUCLEOTIDE SEQUENCE [LARGE SCALE GENOMIC DNA]</scope>
    <source>
        <strain evidence="5">DSM 45789</strain>
    </source>
</reference>
<protein>
    <submittedName>
        <fullName evidence="4">DNA-binding transcriptional regulator, AcrR family</fullName>
    </submittedName>
</protein>
<proteinExistence type="predicted"/>
<accession>A0A1I6R8W3</accession>
<feature type="DNA-binding region" description="H-T-H motif" evidence="2">
    <location>
        <begin position="25"/>
        <end position="44"/>
    </location>
</feature>
<evidence type="ECO:0000313" key="5">
    <source>
        <dbReference type="Proteomes" id="UP000198660"/>
    </source>
</evidence>
<dbReference type="PROSITE" id="PS01081">
    <property type="entry name" value="HTH_TETR_1"/>
    <property type="match status" value="1"/>
</dbReference>
<dbReference type="GO" id="GO:0003700">
    <property type="term" value="F:DNA-binding transcription factor activity"/>
    <property type="evidence" value="ECO:0007669"/>
    <property type="project" value="TreeGrafter"/>
</dbReference>
<dbReference type="InterPro" id="IPR009057">
    <property type="entry name" value="Homeodomain-like_sf"/>
</dbReference>
<dbReference type="InterPro" id="IPR023772">
    <property type="entry name" value="DNA-bd_HTH_TetR-type_CS"/>
</dbReference>
<name>A0A1I6R8W3_9BACL</name>
<dbReference type="PROSITE" id="PS50977">
    <property type="entry name" value="HTH_TETR_2"/>
    <property type="match status" value="1"/>
</dbReference>
<organism evidence="4 5">
    <name type="scientific">Marininema halotolerans</name>
    <dbReference type="NCBI Taxonomy" id="1155944"/>
    <lineage>
        <taxon>Bacteria</taxon>
        <taxon>Bacillati</taxon>
        <taxon>Bacillota</taxon>
        <taxon>Bacilli</taxon>
        <taxon>Bacillales</taxon>
        <taxon>Thermoactinomycetaceae</taxon>
        <taxon>Marininema</taxon>
    </lineage>
</organism>